<gene>
    <name evidence="2" type="ORF">F1C12_03005</name>
</gene>
<dbReference type="KEGG" id="lse:F1C12_03005"/>
<sequence length="77" mass="8719">MHPLVFWSISHDALARRNEEDALRRAQRDSGTEQPAPLTRDERWVAAIHRWAAAEPPQAAPAQRTQKDGARLRGRAV</sequence>
<feature type="compositionally biased region" description="Basic and acidic residues" evidence="1">
    <location>
        <begin position="19"/>
        <end position="31"/>
    </location>
</feature>
<evidence type="ECO:0000313" key="2">
    <source>
        <dbReference type="EMBL" id="QNE34203.1"/>
    </source>
</evidence>
<dbReference type="EMBL" id="CP043641">
    <property type="protein sequence ID" value="QNE34203.1"/>
    <property type="molecule type" value="Genomic_DNA"/>
</dbReference>
<reference evidence="3" key="1">
    <citation type="submission" date="2019-09" db="EMBL/GenBank/DDBJ databases">
        <title>Antimicrobial potential of Antarctic Bacteria.</title>
        <authorList>
            <person name="Benaud N."/>
            <person name="Edwards R.J."/>
            <person name="Ferrari B.C."/>
        </authorList>
    </citation>
    <scope>NUCLEOTIDE SEQUENCE [LARGE SCALE GENOMIC DNA]</scope>
    <source>
        <strain evidence="3">INR9</strain>
    </source>
</reference>
<dbReference type="AlphaFoldDB" id="A0A7G6Y6T8"/>
<dbReference type="RefSeq" id="WP_185277371.1">
    <property type="nucleotide sequence ID" value="NZ_CP043641.1"/>
</dbReference>
<proteinExistence type="predicted"/>
<name>A0A7G6Y6T8_9MICO</name>
<protein>
    <submittedName>
        <fullName evidence="2">Uncharacterized protein</fullName>
    </submittedName>
</protein>
<feature type="compositionally biased region" description="Low complexity" evidence="1">
    <location>
        <begin position="53"/>
        <end position="63"/>
    </location>
</feature>
<feature type="region of interest" description="Disordered" evidence="1">
    <location>
        <begin position="19"/>
        <end position="77"/>
    </location>
</feature>
<dbReference type="Proteomes" id="UP000515511">
    <property type="component" value="Chromosome"/>
</dbReference>
<accession>A0A7G6Y6T8</accession>
<evidence type="ECO:0000313" key="3">
    <source>
        <dbReference type="Proteomes" id="UP000515511"/>
    </source>
</evidence>
<evidence type="ECO:0000256" key="1">
    <source>
        <dbReference type="SAM" id="MobiDB-lite"/>
    </source>
</evidence>
<organism evidence="2 3">
    <name type="scientific">Leifsonia shinshuensis</name>
    <dbReference type="NCBI Taxonomy" id="150026"/>
    <lineage>
        <taxon>Bacteria</taxon>
        <taxon>Bacillati</taxon>
        <taxon>Actinomycetota</taxon>
        <taxon>Actinomycetes</taxon>
        <taxon>Micrococcales</taxon>
        <taxon>Microbacteriaceae</taxon>
        <taxon>Leifsonia</taxon>
    </lineage>
</organism>